<protein>
    <recommendedName>
        <fullName evidence="11">Oligopeptide transport system permease protein OppC</fullName>
    </recommendedName>
</protein>
<evidence type="ECO:0000256" key="5">
    <source>
        <dbReference type="ARBA" id="ARBA00022692"/>
    </source>
</evidence>
<feature type="transmembrane region" description="Helical" evidence="12">
    <location>
        <begin position="23"/>
        <end position="44"/>
    </location>
</feature>
<reference evidence="15" key="1">
    <citation type="submission" date="2016-10" db="EMBL/GenBank/DDBJ databases">
        <authorList>
            <person name="Varghese N."/>
            <person name="Submissions S."/>
        </authorList>
    </citation>
    <scope>NUCLEOTIDE SEQUENCE [LARGE SCALE GENOMIC DNA]</scope>
    <source>
        <strain evidence="15">BL36</strain>
    </source>
</reference>
<proteinExistence type="inferred from homology"/>
<dbReference type="InterPro" id="IPR035906">
    <property type="entry name" value="MetI-like_sf"/>
</dbReference>
<evidence type="ECO:0000256" key="4">
    <source>
        <dbReference type="ARBA" id="ARBA00022519"/>
    </source>
</evidence>
<keyword evidence="15" id="KW-1185">Reference proteome</keyword>
<evidence type="ECO:0000256" key="9">
    <source>
        <dbReference type="ARBA" id="ARBA00023136"/>
    </source>
</evidence>
<evidence type="ECO:0000256" key="7">
    <source>
        <dbReference type="ARBA" id="ARBA00022927"/>
    </source>
</evidence>
<keyword evidence="4" id="KW-0997">Cell inner membrane</keyword>
<evidence type="ECO:0000313" key="15">
    <source>
        <dbReference type="Proteomes" id="UP000199048"/>
    </source>
</evidence>
<evidence type="ECO:0000256" key="10">
    <source>
        <dbReference type="ARBA" id="ARBA00024202"/>
    </source>
</evidence>
<feature type="transmembrane region" description="Helical" evidence="12">
    <location>
        <begin position="205"/>
        <end position="225"/>
    </location>
</feature>
<gene>
    <name evidence="14" type="ORF">SAMN05192568_100771</name>
</gene>
<dbReference type="Pfam" id="PF00528">
    <property type="entry name" value="BPD_transp_1"/>
    <property type="match status" value="1"/>
</dbReference>
<keyword evidence="9 12" id="KW-0472">Membrane</keyword>
<dbReference type="SUPFAM" id="SSF161098">
    <property type="entry name" value="MetI-like"/>
    <property type="match status" value="1"/>
</dbReference>
<organism evidence="14 15">
    <name type="scientific">Methylobacterium pseudosasicola</name>
    <dbReference type="NCBI Taxonomy" id="582667"/>
    <lineage>
        <taxon>Bacteria</taxon>
        <taxon>Pseudomonadati</taxon>
        <taxon>Pseudomonadota</taxon>
        <taxon>Alphaproteobacteria</taxon>
        <taxon>Hyphomicrobiales</taxon>
        <taxon>Methylobacteriaceae</taxon>
        <taxon>Methylobacterium</taxon>
    </lineage>
</organism>
<evidence type="ECO:0000256" key="11">
    <source>
        <dbReference type="ARBA" id="ARBA00072251"/>
    </source>
</evidence>
<dbReference type="PANTHER" id="PTHR43386">
    <property type="entry name" value="OLIGOPEPTIDE TRANSPORT SYSTEM PERMEASE PROTEIN APPC"/>
    <property type="match status" value="1"/>
</dbReference>
<dbReference type="GO" id="GO:0005886">
    <property type="term" value="C:plasma membrane"/>
    <property type="evidence" value="ECO:0007669"/>
    <property type="project" value="UniProtKB-SubCell"/>
</dbReference>
<keyword evidence="3" id="KW-1003">Cell membrane</keyword>
<evidence type="ECO:0000259" key="13">
    <source>
        <dbReference type="PROSITE" id="PS50928"/>
    </source>
</evidence>
<keyword evidence="5 12" id="KW-0812">Transmembrane</keyword>
<dbReference type="InterPro" id="IPR050366">
    <property type="entry name" value="BP-dependent_transpt_permease"/>
</dbReference>
<evidence type="ECO:0000256" key="1">
    <source>
        <dbReference type="ARBA" id="ARBA00004429"/>
    </source>
</evidence>
<dbReference type="AlphaFoldDB" id="A0A1I4J1Q8"/>
<dbReference type="CDD" id="cd06261">
    <property type="entry name" value="TM_PBP2"/>
    <property type="match status" value="1"/>
</dbReference>
<feature type="domain" description="ABC transmembrane type-1" evidence="13">
    <location>
        <begin position="166"/>
        <end position="355"/>
    </location>
</feature>
<keyword evidence="8 12" id="KW-1133">Transmembrane helix</keyword>
<dbReference type="InterPro" id="IPR025966">
    <property type="entry name" value="OppC_N"/>
</dbReference>
<comment type="subcellular location">
    <subcellularLocation>
        <location evidence="1">Cell inner membrane</location>
        <topology evidence="1">Multi-pass membrane protein</topology>
    </subcellularLocation>
    <subcellularLocation>
        <location evidence="12">Cell membrane</location>
        <topology evidence="12">Multi-pass membrane protein</topology>
    </subcellularLocation>
</comment>
<sequence>MSATRALAGPAARTLSRLARERVAMVSLTVLILIAPACLFGPALTGHDPTRAYPDLRQLPAGLTAQPDPDHLRPALERLAFRMRTRLDDVARDGDALRLTLSSEAGVDRRSLVYLPRSDLFGEPNVIADTEDGKRLVVAVPLRRLSFPLGTDVHGRDLLTRCLVAGRVSLLIGLIATLVALLIGVGYGATAGFIGGAVDAVMMRLVDVLYALPFVFFVILLLVFFRPSLTLMLVVIGAVEWLDMARIVRAQTLSLRERDFVRAARALGLGTPRIILRHIVPNTFGPVAVAATLLVPRVILLESFLSFLGLGVQEPDTSWGVLIAEGARAIESAPHMLAGPAAFLITTLVALTLIGDGLADAVDPRAD</sequence>
<dbReference type="GO" id="GO:0015833">
    <property type="term" value="P:peptide transport"/>
    <property type="evidence" value="ECO:0007669"/>
    <property type="project" value="UniProtKB-KW"/>
</dbReference>
<evidence type="ECO:0000256" key="2">
    <source>
        <dbReference type="ARBA" id="ARBA00022448"/>
    </source>
</evidence>
<dbReference type="STRING" id="582667.SAMN05192568_100771"/>
<accession>A0A1I4J1Q8</accession>
<evidence type="ECO:0000256" key="3">
    <source>
        <dbReference type="ARBA" id="ARBA00022475"/>
    </source>
</evidence>
<dbReference type="Gene3D" id="1.10.3720.10">
    <property type="entry name" value="MetI-like"/>
    <property type="match status" value="1"/>
</dbReference>
<feature type="transmembrane region" description="Helical" evidence="12">
    <location>
        <begin position="337"/>
        <end position="355"/>
    </location>
</feature>
<keyword evidence="2 12" id="KW-0813">Transport</keyword>
<dbReference type="GO" id="GO:0055085">
    <property type="term" value="P:transmembrane transport"/>
    <property type="evidence" value="ECO:0007669"/>
    <property type="project" value="InterPro"/>
</dbReference>
<evidence type="ECO:0000256" key="12">
    <source>
        <dbReference type="RuleBase" id="RU363032"/>
    </source>
</evidence>
<dbReference type="Pfam" id="PF12911">
    <property type="entry name" value="OppC_N"/>
    <property type="match status" value="1"/>
</dbReference>
<dbReference type="PROSITE" id="PS50928">
    <property type="entry name" value="ABC_TM1"/>
    <property type="match status" value="1"/>
</dbReference>
<evidence type="ECO:0000256" key="6">
    <source>
        <dbReference type="ARBA" id="ARBA00022856"/>
    </source>
</evidence>
<dbReference type="RefSeq" id="WP_280142325.1">
    <property type="nucleotide sequence ID" value="NZ_FOTK01000007.1"/>
</dbReference>
<evidence type="ECO:0000313" key="14">
    <source>
        <dbReference type="EMBL" id="SFL60167.1"/>
    </source>
</evidence>
<name>A0A1I4J1Q8_9HYPH</name>
<dbReference type="EMBL" id="FOTK01000007">
    <property type="protein sequence ID" value="SFL60167.1"/>
    <property type="molecule type" value="Genomic_DNA"/>
</dbReference>
<comment type="similarity">
    <text evidence="10">Belongs to the binding-protein-dependent transport system permease family. OppBC subfamily.</text>
</comment>
<feature type="transmembrane region" description="Helical" evidence="12">
    <location>
        <begin position="168"/>
        <end position="193"/>
    </location>
</feature>
<keyword evidence="7" id="KW-0653">Protein transport</keyword>
<dbReference type="InterPro" id="IPR000515">
    <property type="entry name" value="MetI-like"/>
</dbReference>
<keyword evidence="6" id="KW-0571">Peptide transport</keyword>
<dbReference type="Proteomes" id="UP000199048">
    <property type="component" value="Unassembled WGS sequence"/>
</dbReference>
<dbReference type="PANTHER" id="PTHR43386:SF2">
    <property type="entry name" value="OLIGOPEPTIDE TRANSPORT SYSTEM PERMEASE PROTEIN OPPC"/>
    <property type="match status" value="1"/>
</dbReference>
<evidence type="ECO:0000256" key="8">
    <source>
        <dbReference type="ARBA" id="ARBA00022989"/>
    </source>
</evidence>
<dbReference type="GO" id="GO:0015031">
    <property type="term" value="P:protein transport"/>
    <property type="evidence" value="ECO:0007669"/>
    <property type="project" value="UniProtKB-KW"/>
</dbReference>